<feature type="signal peptide" evidence="1">
    <location>
        <begin position="1"/>
        <end position="21"/>
    </location>
</feature>
<name>A0AAP2DJ40_9BACT</name>
<sequence length="349" mass="39521">MTHAKLALIVALMSLTFSGLSKEHPHAAGTAAEHMAFLSDLEGTLSEKYMSYMSEVAHGGRARKMDKRRQDLIAAVRTAITQGNRLKPFEGDATLKTAYVQYWNVLLSVFNEDYRKIVDMEEIAERSYDEMEAYLLMQEKAGDRLDEAYDQVSNAYRTFAANHNVRLSEAQSSKLSRKLQQTGKVSSYVNALYLIHFKSTVQEGNMITALNNKDVNGMEQSREAMKRYAEEGLSRLDTVKAFKGDGSLVTACRKILEFQVMEAGNITALSDFMIKADDHEKARKTFEAKPAAKRTQADIDVYNKSVNTYNQAVQNYTKVNDDLNKKRSGVLSHWDNSRKRFMDSHVPHK</sequence>
<accession>A0AAP2DJ40</accession>
<evidence type="ECO:0000313" key="3">
    <source>
        <dbReference type="Proteomes" id="UP001319180"/>
    </source>
</evidence>
<evidence type="ECO:0000256" key="1">
    <source>
        <dbReference type="SAM" id="SignalP"/>
    </source>
</evidence>
<dbReference type="AlphaFoldDB" id="A0AAP2DJ40"/>
<keyword evidence="1" id="KW-0732">Signal</keyword>
<reference evidence="2 3" key="1">
    <citation type="submission" date="2021-05" db="EMBL/GenBank/DDBJ databases">
        <title>A Polyphasic approach of four new species of the genus Ohtaekwangia: Ohtaekwangia histidinii sp. nov., Ohtaekwangia cretensis sp. nov., Ohtaekwangia indiensis sp. nov., Ohtaekwangia reichenbachii sp. nov. from diverse environment.</title>
        <authorList>
            <person name="Octaviana S."/>
        </authorList>
    </citation>
    <scope>NUCLEOTIDE SEQUENCE [LARGE SCALE GENOMIC DNA]</scope>
    <source>
        <strain evidence="2 3">PWU37</strain>
    </source>
</reference>
<organism evidence="2 3">
    <name type="scientific">Dawidia soli</name>
    <dbReference type="NCBI Taxonomy" id="2782352"/>
    <lineage>
        <taxon>Bacteria</taxon>
        <taxon>Pseudomonadati</taxon>
        <taxon>Bacteroidota</taxon>
        <taxon>Cytophagia</taxon>
        <taxon>Cytophagales</taxon>
        <taxon>Chryseotaleaceae</taxon>
        <taxon>Dawidia</taxon>
    </lineage>
</organism>
<proteinExistence type="predicted"/>
<comment type="caution">
    <text evidence="2">The sequence shown here is derived from an EMBL/GenBank/DDBJ whole genome shotgun (WGS) entry which is preliminary data.</text>
</comment>
<feature type="chain" id="PRO_5042998432" evidence="1">
    <location>
        <begin position="22"/>
        <end position="349"/>
    </location>
</feature>
<keyword evidence="3" id="KW-1185">Reference proteome</keyword>
<protein>
    <submittedName>
        <fullName evidence="2">Uncharacterized protein</fullName>
    </submittedName>
</protein>
<evidence type="ECO:0000313" key="2">
    <source>
        <dbReference type="EMBL" id="MBT1690372.1"/>
    </source>
</evidence>
<dbReference type="RefSeq" id="WP_254093606.1">
    <property type="nucleotide sequence ID" value="NZ_JAHESC010000064.1"/>
</dbReference>
<gene>
    <name evidence="2" type="ORF">KK078_27650</name>
</gene>
<dbReference type="Proteomes" id="UP001319180">
    <property type="component" value="Unassembled WGS sequence"/>
</dbReference>
<dbReference type="EMBL" id="JAHESC010000064">
    <property type="protein sequence ID" value="MBT1690372.1"/>
    <property type="molecule type" value="Genomic_DNA"/>
</dbReference>